<dbReference type="EMBL" id="BAAAYN010000011">
    <property type="protein sequence ID" value="GAA3385409.1"/>
    <property type="molecule type" value="Genomic_DNA"/>
</dbReference>
<dbReference type="RefSeq" id="WP_345727612.1">
    <property type="nucleotide sequence ID" value="NZ_BAAAYN010000011.1"/>
</dbReference>
<evidence type="ECO:0000259" key="5">
    <source>
        <dbReference type="PROSITE" id="PS50931"/>
    </source>
</evidence>
<dbReference type="Pfam" id="PF00126">
    <property type="entry name" value="HTH_1"/>
    <property type="match status" value="1"/>
</dbReference>
<dbReference type="PANTHER" id="PTHR30346:SF0">
    <property type="entry name" value="HCA OPERON TRANSCRIPTIONAL ACTIVATOR HCAR"/>
    <property type="match status" value="1"/>
</dbReference>
<dbReference type="InterPro" id="IPR036390">
    <property type="entry name" value="WH_DNA-bd_sf"/>
</dbReference>
<keyword evidence="2" id="KW-0805">Transcription regulation</keyword>
<reference evidence="7" key="1">
    <citation type="journal article" date="2019" name="Int. J. Syst. Evol. Microbiol.">
        <title>The Global Catalogue of Microorganisms (GCM) 10K type strain sequencing project: providing services to taxonomists for standard genome sequencing and annotation.</title>
        <authorList>
            <consortium name="The Broad Institute Genomics Platform"/>
            <consortium name="The Broad Institute Genome Sequencing Center for Infectious Disease"/>
            <person name="Wu L."/>
            <person name="Ma J."/>
        </authorList>
    </citation>
    <scope>NUCLEOTIDE SEQUENCE [LARGE SCALE GENOMIC DNA]</scope>
    <source>
        <strain evidence="7">JCM 9458</strain>
    </source>
</reference>
<dbReference type="Gene3D" id="1.10.10.10">
    <property type="entry name" value="Winged helix-like DNA-binding domain superfamily/Winged helix DNA-binding domain"/>
    <property type="match status" value="1"/>
</dbReference>
<evidence type="ECO:0000256" key="1">
    <source>
        <dbReference type="ARBA" id="ARBA00009437"/>
    </source>
</evidence>
<evidence type="ECO:0000313" key="6">
    <source>
        <dbReference type="EMBL" id="GAA3385409.1"/>
    </source>
</evidence>
<dbReference type="SUPFAM" id="SSF53850">
    <property type="entry name" value="Periplasmic binding protein-like II"/>
    <property type="match status" value="1"/>
</dbReference>
<dbReference type="PANTHER" id="PTHR30346">
    <property type="entry name" value="TRANSCRIPTIONAL DUAL REGULATOR HCAR-RELATED"/>
    <property type="match status" value="1"/>
</dbReference>
<dbReference type="InterPro" id="IPR000847">
    <property type="entry name" value="LysR_HTH_N"/>
</dbReference>
<keyword evidence="7" id="KW-1185">Reference proteome</keyword>
<comment type="caution">
    <text evidence="6">The sequence shown here is derived from an EMBL/GenBank/DDBJ whole genome shotgun (WGS) entry which is preliminary data.</text>
</comment>
<dbReference type="Proteomes" id="UP001501676">
    <property type="component" value="Unassembled WGS sequence"/>
</dbReference>
<keyword evidence="3" id="KW-0238">DNA-binding</keyword>
<dbReference type="SUPFAM" id="SSF46785">
    <property type="entry name" value="Winged helix' DNA-binding domain"/>
    <property type="match status" value="1"/>
</dbReference>
<dbReference type="PROSITE" id="PS50931">
    <property type="entry name" value="HTH_LYSR"/>
    <property type="match status" value="1"/>
</dbReference>
<evidence type="ECO:0000256" key="3">
    <source>
        <dbReference type="ARBA" id="ARBA00023125"/>
    </source>
</evidence>
<protein>
    <submittedName>
        <fullName evidence="6">LysR family transcriptional regulator</fullName>
    </submittedName>
</protein>
<evidence type="ECO:0000256" key="4">
    <source>
        <dbReference type="ARBA" id="ARBA00023163"/>
    </source>
</evidence>
<dbReference type="InterPro" id="IPR036388">
    <property type="entry name" value="WH-like_DNA-bd_sf"/>
</dbReference>
<dbReference type="Gene3D" id="3.40.190.10">
    <property type="entry name" value="Periplasmic binding protein-like II"/>
    <property type="match status" value="2"/>
</dbReference>
<dbReference type="PRINTS" id="PR00039">
    <property type="entry name" value="HTHLYSR"/>
</dbReference>
<dbReference type="Pfam" id="PF03466">
    <property type="entry name" value="LysR_substrate"/>
    <property type="match status" value="1"/>
</dbReference>
<feature type="domain" description="HTH lysR-type" evidence="5">
    <location>
        <begin position="3"/>
        <end position="60"/>
    </location>
</feature>
<dbReference type="InterPro" id="IPR005119">
    <property type="entry name" value="LysR_subst-bd"/>
</dbReference>
<proteinExistence type="inferred from homology"/>
<keyword evidence="4" id="KW-0804">Transcription</keyword>
<gene>
    <name evidence="6" type="ORF">GCM10020369_18810</name>
</gene>
<accession>A0ABP6SVW0</accession>
<organism evidence="6 7">
    <name type="scientific">Cryptosporangium minutisporangium</name>
    <dbReference type="NCBI Taxonomy" id="113569"/>
    <lineage>
        <taxon>Bacteria</taxon>
        <taxon>Bacillati</taxon>
        <taxon>Actinomycetota</taxon>
        <taxon>Actinomycetes</taxon>
        <taxon>Cryptosporangiales</taxon>
        <taxon>Cryptosporangiaceae</taxon>
        <taxon>Cryptosporangium</taxon>
    </lineage>
</organism>
<comment type="similarity">
    <text evidence="1">Belongs to the LysR transcriptional regulatory family.</text>
</comment>
<dbReference type="CDD" id="cd08414">
    <property type="entry name" value="PBP2_LTTR_aromatics_like"/>
    <property type="match status" value="1"/>
</dbReference>
<name>A0ABP6SVW0_9ACTN</name>
<evidence type="ECO:0000256" key="2">
    <source>
        <dbReference type="ARBA" id="ARBA00023015"/>
    </source>
</evidence>
<evidence type="ECO:0000313" key="7">
    <source>
        <dbReference type="Proteomes" id="UP001501676"/>
    </source>
</evidence>
<sequence>MDVELRHLRALVAIVEAGTVTAGAARLGIAQPALSRTLRQLENRVGATLVDRSTRHLEPTPRGQALYDRARVILAAVDDALAEAVGSRPLRLGYAWAALGSHTTPLLRAWRDAHPDVPVEVHRVDTLTAGLERGLVDVALLRSRPEDAGVRGYPLYREPRLAALPDVHPLAGAGVLELGDLSDQTIALCPPIGTTSLDLWPADRRPTAVVEVGNVDDWLNVIASGGAVGVTAAGTRHTHPYPGVVYRPLRGVEPITVYVAWADGPAHPALADFLTHVRDVVAQPERAARTLAVLPPG</sequence>